<feature type="compositionally biased region" description="Polar residues" evidence="1">
    <location>
        <begin position="1"/>
        <end position="15"/>
    </location>
</feature>
<gene>
    <name evidence="2" type="ORF">ECRASSUSDP1_LOCUS28253</name>
</gene>
<accession>A0AAD2DBP7</accession>
<protein>
    <submittedName>
        <fullName evidence="2">Uncharacterized protein</fullName>
    </submittedName>
</protein>
<proteinExistence type="predicted"/>
<dbReference type="Proteomes" id="UP001295684">
    <property type="component" value="Unassembled WGS sequence"/>
</dbReference>
<sequence>MEQKPSQMQVQSENQGIMRRDPSAQASSSLSGVQSIKSLSVEEITLNFDEIPNSSKKISKESHVEANMNMHQSEEGKKASSDSPSLIASSEECYLSSQKSVKQTNEGSNANPWITETSKDNRPSQDENDSSVKTCHKADCKSAKVNPFGADVDADSARFKESISKNSLEALDKDELKEENSVNPFKKRDESTISSSKFRPSRAGMYYSAIWDKSKCIMKELNVQQKYLDIQRKAYSGLEGDMCEEICIESPQKFEIYRDGNFTCYKTCFLKIPDVNRIATEFVKSKDSLAFFSQTFAEKSEILRHTFSRERMYSSQPYFASGLENNSAVEKEIVFSVCRFNERQLKRSLAAFRHIETIEFNSCTFLVPRVPDLSLALKASKVKELKFCYSVVSSSDDEFTNPGELENLIKGFTTSPDLMQSLQQLKFRDWEIEEELPENFEESFTKKFENSFGKRIEITFPRY</sequence>
<feature type="compositionally biased region" description="Polar residues" evidence="1">
    <location>
        <begin position="95"/>
        <end position="116"/>
    </location>
</feature>
<dbReference type="AlphaFoldDB" id="A0AAD2DBP7"/>
<evidence type="ECO:0000256" key="1">
    <source>
        <dbReference type="SAM" id="MobiDB-lite"/>
    </source>
</evidence>
<feature type="region of interest" description="Disordered" evidence="1">
    <location>
        <begin position="47"/>
        <end position="133"/>
    </location>
</feature>
<feature type="region of interest" description="Disordered" evidence="1">
    <location>
        <begin position="1"/>
        <end position="35"/>
    </location>
</feature>
<name>A0AAD2DBP7_EUPCR</name>
<evidence type="ECO:0000313" key="2">
    <source>
        <dbReference type="EMBL" id="CAI2386631.1"/>
    </source>
</evidence>
<feature type="compositionally biased region" description="Polar residues" evidence="1">
    <location>
        <begin position="24"/>
        <end position="35"/>
    </location>
</feature>
<comment type="caution">
    <text evidence="2">The sequence shown here is derived from an EMBL/GenBank/DDBJ whole genome shotgun (WGS) entry which is preliminary data.</text>
</comment>
<reference evidence="2" key="1">
    <citation type="submission" date="2023-07" db="EMBL/GenBank/DDBJ databases">
        <authorList>
            <consortium name="AG Swart"/>
            <person name="Singh M."/>
            <person name="Singh A."/>
            <person name="Seah K."/>
            <person name="Emmerich C."/>
        </authorList>
    </citation>
    <scope>NUCLEOTIDE SEQUENCE</scope>
    <source>
        <strain evidence="2">DP1</strain>
    </source>
</reference>
<feature type="compositionally biased region" description="Low complexity" evidence="1">
    <location>
        <begin position="81"/>
        <end position="90"/>
    </location>
</feature>
<keyword evidence="3" id="KW-1185">Reference proteome</keyword>
<evidence type="ECO:0000313" key="3">
    <source>
        <dbReference type="Proteomes" id="UP001295684"/>
    </source>
</evidence>
<organism evidence="2 3">
    <name type="scientific">Euplotes crassus</name>
    <dbReference type="NCBI Taxonomy" id="5936"/>
    <lineage>
        <taxon>Eukaryota</taxon>
        <taxon>Sar</taxon>
        <taxon>Alveolata</taxon>
        <taxon>Ciliophora</taxon>
        <taxon>Intramacronucleata</taxon>
        <taxon>Spirotrichea</taxon>
        <taxon>Hypotrichia</taxon>
        <taxon>Euplotida</taxon>
        <taxon>Euplotidae</taxon>
        <taxon>Moneuplotes</taxon>
    </lineage>
</organism>
<dbReference type="EMBL" id="CAMPGE010029155">
    <property type="protein sequence ID" value="CAI2386631.1"/>
    <property type="molecule type" value="Genomic_DNA"/>
</dbReference>